<reference evidence="1" key="1">
    <citation type="submission" date="2022-07" db="EMBL/GenBank/DDBJ databases">
        <title>Phylogenomic reconstructions and comparative analyses of Kickxellomycotina fungi.</title>
        <authorList>
            <person name="Reynolds N.K."/>
            <person name="Stajich J.E."/>
            <person name="Barry K."/>
            <person name="Grigoriev I.V."/>
            <person name="Crous P."/>
            <person name="Smith M.E."/>
        </authorList>
    </citation>
    <scope>NUCLEOTIDE SEQUENCE</scope>
    <source>
        <strain evidence="1">RSA 476</strain>
    </source>
</reference>
<proteinExistence type="predicted"/>
<comment type="caution">
    <text evidence="1">The sequence shown here is derived from an EMBL/GenBank/DDBJ whole genome shotgun (WGS) entry which is preliminary data.</text>
</comment>
<keyword evidence="2" id="KW-1185">Reference proteome</keyword>
<gene>
    <name evidence="1" type="ORF">GGH94_001367</name>
</gene>
<organism evidence="1 2">
    <name type="scientific">Coemansia aciculifera</name>
    <dbReference type="NCBI Taxonomy" id="417176"/>
    <lineage>
        <taxon>Eukaryota</taxon>
        <taxon>Fungi</taxon>
        <taxon>Fungi incertae sedis</taxon>
        <taxon>Zoopagomycota</taxon>
        <taxon>Kickxellomycotina</taxon>
        <taxon>Kickxellomycetes</taxon>
        <taxon>Kickxellales</taxon>
        <taxon>Kickxellaceae</taxon>
        <taxon>Coemansia</taxon>
    </lineage>
</organism>
<protein>
    <submittedName>
        <fullName evidence="1">Uncharacterized protein</fullName>
    </submittedName>
</protein>
<sequence>MIVEKVVEYLETRTRNAFDTDIDIDIDQYNMAKTVHPLLWVSERWRVAALSIICDNCEINFNTSPKGFSVRYPALPPDFSFPQYNMEKVVKRVVVYAPSWCDLGGGKFSITPSQPKFPTFPSAATLMVCLDEDDVNPPKTTRMHVGSWTECTLAMLNLHSVSGLTSITQGHTTACAPFAQLTYLNASMPNELNLINPEESDWHALIYGDTKTPAVYSSLTKFLLEPIDVPYDRPWAAIEDAVLFPALLELDVSGDYPFNDDVLFRGNGRTLRKLCIPFRALTRNAFGQFNVFGRSGVTRMSLIDIDTVDNLDEDLIVRQTSVCIAQKIHIVLEATKILFL</sequence>
<dbReference type="AlphaFoldDB" id="A0A9W8M887"/>
<name>A0A9W8M887_9FUNG</name>
<dbReference type="EMBL" id="JANBUY010000032">
    <property type="protein sequence ID" value="KAJ2866719.1"/>
    <property type="molecule type" value="Genomic_DNA"/>
</dbReference>
<evidence type="ECO:0000313" key="1">
    <source>
        <dbReference type="EMBL" id="KAJ2866719.1"/>
    </source>
</evidence>
<accession>A0A9W8M887</accession>
<evidence type="ECO:0000313" key="2">
    <source>
        <dbReference type="Proteomes" id="UP001140074"/>
    </source>
</evidence>
<dbReference type="Proteomes" id="UP001140074">
    <property type="component" value="Unassembled WGS sequence"/>
</dbReference>